<dbReference type="VEuPathDB" id="PlasmoDB:PKNH_0820200"/>
<reference evidence="1 2" key="1">
    <citation type="submission" date="2017-05" db="EMBL/GenBank/DDBJ databases">
        <title>PacBio assembly of a Plasmodium knowlesi genome sequence with Hi-C correction and manual annotation of the SICAvar gene family.</title>
        <authorList>
            <person name="Lapp S.A."/>
            <person name="Geraldo J.A."/>
            <person name="Chien J.-T."/>
            <person name="Ay F."/>
            <person name="Pakala S.B."/>
            <person name="Batugedara G."/>
            <person name="Humphrey J.C."/>
            <person name="Debarry J.D."/>
            <person name="Le Roch K.G."/>
            <person name="Galinski M.R."/>
            <person name="Kissinger J.C."/>
        </authorList>
    </citation>
    <scope>NUCLEOTIDE SEQUENCE [LARGE SCALE GENOMIC DNA]</scope>
    <source>
        <strain evidence="2">Malayan Strain Pk1 (A+)</strain>
    </source>
</reference>
<accession>A0A1Y3DS79</accession>
<gene>
    <name evidence="1" type="ORF">PKNOH_S100048300</name>
</gene>
<dbReference type="Proteomes" id="UP000195012">
    <property type="component" value="Unassembled WGS sequence"/>
</dbReference>
<comment type="caution">
    <text evidence="1">The sequence shown here is derived from an EMBL/GenBank/DDBJ whole genome shotgun (WGS) entry which is preliminary data.</text>
</comment>
<proteinExistence type="predicted"/>
<dbReference type="VEuPathDB" id="PlasmoDB:PKA1H_080025200"/>
<evidence type="ECO:0000313" key="2">
    <source>
        <dbReference type="Proteomes" id="UP000195012"/>
    </source>
</evidence>
<dbReference type="eggNOG" id="ENOG502T2FS">
    <property type="taxonomic scope" value="Eukaryota"/>
</dbReference>
<dbReference type="OrthoDB" id="328333at2759"/>
<protein>
    <submittedName>
        <fullName evidence="1">Uncharacterized protein</fullName>
    </submittedName>
</protein>
<dbReference type="AlphaFoldDB" id="A0A1Y3DS79"/>
<dbReference type="VEuPathDB" id="PlasmoDB:PKNOH_S100048300"/>
<dbReference type="EMBL" id="NETL01000024">
    <property type="protein sequence ID" value="OTN66018.1"/>
    <property type="molecule type" value="Genomic_DNA"/>
</dbReference>
<evidence type="ECO:0000313" key="1">
    <source>
        <dbReference type="EMBL" id="OTN66018.1"/>
    </source>
</evidence>
<sequence length="165" mass="19933">MLHGHISVRYPCTSKCFLPIVIFSFLPFLFHKKMNVDIAFDGNEYTHSGYSKNSLIEDKNYTLEYEKYVHFAFFTCYYISHIKKAKCTDAEVLAWYLKKFEHIVINSTKKVKRTYFNLINNLIQDKCVKAKLENNKRYLTHNENFILWAWKRRALKFDRDQFNKF</sequence>
<dbReference type="OMA" id="KRYLTHN"/>
<name>A0A1Y3DS79_PLAKN</name>
<organism evidence="1 2">
    <name type="scientific">Plasmodium knowlesi</name>
    <dbReference type="NCBI Taxonomy" id="5850"/>
    <lineage>
        <taxon>Eukaryota</taxon>
        <taxon>Sar</taxon>
        <taxon>Alveolata</taxon>
        <taxon>Apicomplexa</taxon>
        <taxon>Aconoidasida</taxon>
        <taxon>Haemosporida</taxon>
        <taxon>Plasmodiidae</taxon>
        <taxon>Plasmodium</taxon>
        <taxon>Plasmodium (Plasmodium)</taxon>
    </lineage>
</organism>